<dbReference type="EMBL" id="CP020991">
    <property type="protein sequence ID" value="AUO20086.1"/>
    <property type="molecule type" value="Genomic_DNA"/>
</dbReference>
<keyword evidence="2" id="KW-1185">Reference proteome</keyword>
<organism evidence="1 2">
    <name type="scientific">Monoglobus pectinilyticus</name>
    <dbReference type="NCBI Taxonomy" id="1981510"/>
    <lineage>
        <taxon>Bacteria</taxon>
        <taxon>Bacillati</taxon>
        <taxon>Bacillota</taxon>
        <taxon>Clostridia</taxon>
        <taxon>Monoglobales</taxon>
        <taxon>Monoglobaceae</taxon>
        <taxon>Monoglobus</taxon>
    </lineage>
</organism>
<gene>
    <name evidence="1" type="ORF">B9O19_01939</name>
</gene>
<protein>
    <submittedName>
        <fullName evidence="1">Uncharacterized protein</fullName>
    </submittedName>
</protein>
<sequence>MKKVKITVLKTTLDKELAMEYGADNLTACPM</sequence>
<dbReference type="KEGG" id="mpec:B9O19_01939"/>
<evidence type="ECO:0000313" key="2">
    <source>
        <dbReference type="Proteomes" id="UP000235589"/>
    </source>
</evidence>
<accession>A0A2K9P497</accession>
<dbReference type="AlphaFoldDB" id="A0A2K9P497"/>
<dbReference type="Proteomes" id="UP000235589">
    <property type="component" value="Chromosome"/>
</dbReference>
<name>A0A2K9P497_9FIRM</name>
<reference evidence="1 2" key="1">
    <citation type="submission" date="2017-04" db="EMBL/GenBank/DDBJ databases">
        <title>Monoglobus pectinilyticus 14 draft genome.</title>
        <authorList>
            <person name="Kim C."/>
            <person name="Rosendale D.I."/>
            <person name="Kelly W.J."/>
            <person name="Tannock G.W."/>
            <person name="Patchett M.L."/>
            <person name="Jordens J.Z."/>
        </authorList>
    </citation>
    <scope>NUCLEOTIDE SEQUENCE [LARGE SCALE GENOMIC DNA]</scope>
    <source>
        <strain evidence="1 2">14</strain>
    </source>
</reference>
<proteinExistence type="predicted"/>
<evidence type="ECO:0000313" key="1">
    <source>
        <dbReference type="EMBL" id="AUO20086.1"/>
    </source>
</evidence>